<dbReference type="AlphaFoldDB" id="A0A565C966"/>
<reference evidence="2" key="1">
    <citation type="submission" date="2019-07" db="EMBL/GenBank/DDBJ databases">
        <authorList>
            <person name="Dittberner H."/>
        </authorList>
    </citation>
    <scope>NUCLEOTIDE SEQUENCE [LARGE SCALE GENOMIC DNA]</scope>
</reference>
<organism evidence="2 3">
    <name type="scientific">Arabis nemorensis</name>
    <dbReference type="NCBI Taxonomy" id="586526"/>
    <lineage>
        <taxon>Eukaryota</taxon>
        <taxon>Viridiplantae</taxon>
        <taxon>Streptophyta</taxon>
        <taxon>Embryophyta</taxon>
        <taxon>Tracheophyta</taxon>
        <taxon>Spermatophyta</taxon>
        <taxon>Magnoliopsida</taxon>
        <taxon>eudicotyledons</taxon>
        <taxon>Gunneridae</taxon>
        <taxon>Pentapetalae</taxon>
        <taxon>rosids</taxon>
        <taxon>malvids</taxon>
        <taxon>Brassicales</taxon>
        <taxon>Brassicaceae</taxon>
        <taxon>Arabideae</taxon>
        <taxon>Arabis</taxon>
    </lineage>
</organism>
<feature type="compositionally biased region" description="Basic and acidic residues" evidence="1">
    <location>
        <begin position="1"/>
        <end position="18"/>
    </location>
</feature>
<accession>A0A565C966</accession>
<evidence type="ECO:0000313" key="3">
    <source>
        <dbReference type="Proteomes" id="UP000489600"/>
    </source>
</evidence>
<evidence type="ECO:0000313" key="2">
    <source>
        <dbReference type="EMBL" id="VVB10215.1"/>
    </source>
</evidence>
<name>A0A565C966_9BRAS</name>
<comment type="caution">
    <text evidence="2">The sequence shown here is derived from an EMBL/GenBank/DDBJ whole genome shotgun (WGS) entry which is preliminary data.</text>
</comment>
<dbReference type="Proteomes" id="UP000489600">
    <property type="component" value="Unassembled WGS sequence"/>
</dbReference>
<feature type="region of interest" description="Disordered" evidence="1">
    <location>
        <begin position="1"/>
        <end position="45"/>
    </location>
</feature>
<dbReference type="EMBL" id="CABITT030000007">
    <property type="protein sequence ID" value="VVB10215.1"/>
    <property type="molecule type" value="Genomic_DNA"/>
</dbReference>
<protein>
    <submittedName>
        <fullName evidence="2">Uncharacterized protein</fullName>
    </submittedName>
</protein>
<evidence type="ECO:0000256" key="1">
    <source>
        <dbReference type="SAM" id="MobiDB-lite"/>
    </source>
</evidence>
<gene>
    <name evidence="2" type="ORF">ANE_LOCUS20659</name>
</gene>
<keyword evidence="3" id="KW-1185">Reference proteome</keyword>
<proteinExistence type="predicted"/>
<sequence>MSLLAEAERVKSKKEKLEKKRKPISKVQRNQPRSKQQEKRGNSDYTEFDNFTKWLGVNQ</sequence>